<dbReference type="RefSeq" id="WP_005345886.1">
    <property type="nucleotide sequence ID" value="NZ_APVG01000001.1"/>
</dbReference>
<comment type="caution">
    <text evidence="1">The sequence shown here is derived from an EMBL/GenBank/DDBJ whole genome shotgun (WGS) entry which is preliminary data.</text>
</comment>
<dbReference type="EMBL" id="APVG01000001">
    <property type="protein sequence ID" value="ENY73933.1"/>
    <property type="molecule type" value="Genomic_DNA"/>
</dbReference>
<dbReference type="OrthoDB" id="5592733at2"/>
<organism evidence="1 2">
    <name type="scientific">Aeromonas diversa CDC 2478-85</name>
    <dbReference type="NCBI Taxonomy" id="1268237"/>
    <lineage>
        <taxon>Bacteria</taxon>
        <taxon>Pseudomonadati</taxon>
        <taxon>Pseudomonadota</taxon>
        <taxon>Gammaproteobacteria</taxon>
        <taxon>Aeromonadales</taxon>
        <taxon>Aeromonadaceae</taxon>
        <taxon>Aeromonas</taxon>
    </lineage>
</organism>
<accession>N9VQV1</accession>
<proteinExistence type="predicted"/>
<reference evidence="1 2" key="1">
    <citation type="journal article" date="2013" name="Genome Announc.">
        <title>Draft Genome Sequence of the Aeromonas diversa Type Strain.</title>
        <authorList>
            <person name="Farfan M."/>
            <person name="Spataro N."/>
            <person name="Sanglas A."/>
            <person name="Albarral V."/>
            <person name="Loren J.G."/>
            <person name="Bosch E."/>
            <person name="Fuste M.C."/>
        </authorList>
    </citation>
    <scope>NUCLEOTIDE SEQUENCE [LARGE SCALE GENOMIC DNA]</scope>
    <source>
        <strain evidence="1 2">2478-85</strain>
    </source>
</reference>
<dbReference type="AlphaFoldDB" id="N9VQV1"/>
<gene>
    <name evidence="1" type="ORF">G114_00775</name>
</gene>
<evidence type="ECO:0000313" key="1">
    <source>
        <dbReference type="EMBL" id="ENY73933.1"/>
    </source>
</evidence>
<evidence type="ECO:0000313" key="2">
    <source>
        <dbReference type="Proteomes" id="UP000023775"/>
    </source>
</evidence>
<sequence length="77" mass="8824">MSRYVFLLKGEQTIPQSLDEPEAGAILVSLLRQGFRLDPRQHDALDARAALAWLRREETSLWHRLRASERGAHEVTS</sequence>
<name>N9VQV1_9GAMM</name>
<dbReference type="PATRIC" id="fig|1268237.3.peg.153"/>
<dbReference type="Proteomes" id="UP000023775">
    <property type="component" value="Unassembled WGS sequence"/>
</dbReference>
<protein>
    <submittedName>
        <fullName evidence="1">Uncharacterized protein</fullName>
    </submittedName>
</protein>
<keyword evidence="2" id="KW-1185">Reference proteome</keyword>